<dbReference type="Pfam" id="PF00083">
    <property type="entry name" value="Sugar_tr"/>
    <property type="match status" value="1"/>
</dbReference>
<comment type="subcellular location">
    <subcellularLocation>
        <location evidence="1">Membrane</location>
        <topology evidence="1">Multi-pass membrane protein</topology>
    </subcellularLocation>
</comment>
<feature type="transmembrane region" description="Helical" evidence="8">
    <location>
        <begin position="44"/>
        <end position="62"/>
    </location>
</feature>
<dbReference type="Proteomes" id="UP000480178">
    <property type="component" value="Chromosome"/>
</dbReference>
<evidence type="ECO:0000256" key="6">
    <source>
        <dbReference type="ARBA" id="ARBA00023136"/>
    </source>
</evidence>
<feature type="transmembrane region" description="Helical" evidence="8">
    <location>
        <begin position="228"/>
        <end position="251"/>
    </location>
</feature>
<evidence type="ECO:0000313" key="10">
    <source>
        <dbReference type="EMBL" id="QHT71477.1"/>
    </source>
</evidence>
<keyword evidence="6 8" id="KW-0472">Membrane</keyword>
<evidence type="ECO:0000256" key="4">
    <source>
        <dbReference type="ARBA" id="ARBA00022692"/>
    </source>
</evidence>
<dbReference type="GO" id="GO:0022857">
    <property type="term" value="F:transmembrane transporter activity"/>
    <property type="evidence" value="ECO:0007669"/>
    <property type="project" value="InterPro"/>
</dbReference>
<gene>
    <name evidence="10" type="ORF">GXP67_34870</name>
</gene>
<evidence type="ECO:0000256" key="1">
    <source>
        <dbReference type="ARBA" id="ARBA00004141"/>
    </source>
</evidence>
<dbReference type="RefSeq" id="WP_162447416.1">
    <property type="nucleotide sequence ID" value="NZ_CP048222.1"/>
</dbReference>
<feature type="transmembrane region" description="Helical" evidence="8">
    <location>
        <begin position="104"/>
        <end position="121"/>
    </location>
</feature>
<evidence type="ECO:0000256" key="8">
    <source>
        <dbReference type="SAM" id="Phobius"/>
    </source>
</evidence>
<dbReference type="PANTHER" id="PTHR48020:SF12">
    <property type="entry name" value="PROTON MYO-INOSITOL COTRANSPORTER"/>
    <property type="match status" value="1"/>
</dbReference>
<dbReference type="InterPro" id="IPR005828">
    <property type="entry name" value="MFS_sugar_transport-like"/>
</dbReference>
<feature type="domain" description="Major facilitator superfamily (MFS) profile" evidence="9">
    <location>
        <begin position="8"/>
        <end position="412"/>
    </location>
</feature>
<organism evidence="10 11">
    <name type="scientific">Rhodocytophaga rosea</name>
    <dbReference type="NCBI Taxonomy" id="2704465"/>
    <lineage>
        <taxon>Bacteria</taxon>
        <taxon>Pseudomonadati</taxon>
        <taxon>Bacteroidota</taxon>
        <taxon>Cytophagia</taxon>
        <taxon>Cytophagales</taxon>
        <taxon>Rhodocytophagaceae</taxon>
        <taxon>Rhodocytophaga</taxon>
    </lineage>
</organism>
<dbReference type="InterPro" id="IPR005829">
    <property type="entry name" value="Sugar_transporter_CS"/>
</dbReference>
<feature type="transmembrane region" description="Helical" evidence="8">
    <location>
        <begin position="133"/>
        <end position="155"/>
    </location>
</feature>
<feature type="transmembrane region" description="Helical" evidence="8">
    <location>
        <begin position="387"/>
        <end position="408"/>
    </location>
</feature>
<dbReference type="InterPro" id="IPR036259">
    <property type="entry name" value="MFS_trans_sf"/>
</dbReference>
<dbReference type="PRINTS" id="PR00171">
    <property type="entry name" value="SUGRTRNSPORT"/>
</dbReference>
<dbReference type="NCBIfam" id="TIGR00879">
    <property type="entry name" value="SP"/>
    <property type="match status" value="1"/>
</dbReference>
<dbReference type="PROSITE" id="PS00217">
    <property type="entry name" value="SUGAR_TRANSPORT_2"/>
    <property type="match status" value="1"/>
</dbReference>
<feature type="transmembrane region" description="Helical" evidence="8">
    <location>
        <begin position="322"/>
        <end position="346"/>
    </location>
</feature>
<comment type="similarity">
    <text evidence="2 7">Belongs to the major facilitator superfamily. Sugar transporter (TC 2.A.1.1) family.</text>
</comment>
<feature type="transmembrane region" description="Helical" evidence="8">
    <location>
        <begin position="295"/>
        <end position="316"/>
    </location>
</feature>
<dbReference type="GO" id="GO:0016020">
    <property type="term" value="C:membrane"/>
    <property type="evidence" value="ECO:0007669"/>
    <property type="project" value="UniProtKB-SubCell"/>
</dbReference>
<dbReference type="InterPro" id="IPR020846">
    <property type="entry name" value="MFS_dom"/>
</dbReference>
<dbReference type="InterPro" id="IPR003663">
    <property type="entry name" value="Sugar/inositol_transpt"/>
</dbReference>
<keyword evidence="11" id="KW-1185">Reference proteome</keyword>
<feature type="transmembrane region" description="Helical" evidence="8">
    <location>
        <begin position="167"/>
        <end position="186"/>
    </location>
</feature>
<evidence type="ECO:0000259" key="9">
    <source>
        <dbReference type="PROSITE" id="PS50850"/>
    </source>
</evidence>
<keyword evidence="3 7" id="KW-0813">Transport</keyword>
<dbReference type="SUPFAM" id="SSF103473">
    <property type="entry name" value="MFS general substrate transporter"/>
    <property type="match status" value="1"/>
</dbReference>
<reference evidence="10 11" key="1">
    <citation type="submission" date="2020-01" db="EMBL/GenBank/DDBJ databases">
        <authorList>
            <person name="Kim M.K."/>
        </authorList>
    </citation>
    <scope>NUCLEOTIDE SEQUENCE [LARGE SCALE GENOMIC DNA]</scope>
    <source>
        <strain evidence="10 11">172606-1</strain>
    </source>
</reference>
<feature type="transmembrane region" description="Helical" evidence="8">
    <location>
        <begin position="358"/>
        <end position="381"/>
    </location>
</feature>
<dbReference type="EMBL" id="CP048222">
    <property type="protein sequence ID" value="QHT71477.1"/>
    <property type="molecule type" value="Genomic_DNA"/>
</dbReference>
<dbReference type="PROSITE" id="PS50850">
    <property type="entry name" value="MFS"/>
    <property type="match status" value="1"/>
</dbReference>
<dbReference type="Gene3D" id="1.20.1250.20">
    <property type="entry name" value="MFS general substrate transporter like domains"/>
    <property type="match status" value="2"/>
</dbReference>
<keyword evidence="4 8" id="KW-0812">Transmembrane</keyword>
<evidence type="ECO:0000256" key="7">
    <source>
        <dbReference type="RuleBase" id="RU003346"/>
    </source>
</evidence>
<dbReference type="KEGG" id="rhoz:GXP67_34870"/>
<evidence type="ECO:0000313" key="11">
    <source>
        <dbReference type="Proteomes" id="UP000480178"/>
    </source>
</evidence>
<name>A0A6C0GUE8_9BACT</name>
<proteinExistence type="inferred from homology"/>
<protein>
    <submittedName>
        <fullName evidence="10">Sugar porter family MFS transporter</fullName>
    </submittedName>
</protein>
<feature type="transmembrane region" description="Helical" evidence="8">
    <location>
        <begin position="74"/>
        <end position="98"/>
    </location>
</feature>
<evidence type="ECO:0000256" key="5">
    <source>
        <dbReference type="ARBA" id="ARBA00022989"/>
    </source>
</evidence>
<dbReference type="PANTHER" id="PTHR48020">
    <property type="entry name" value="PROTON MYO-INOSITOL COTRANSPORTER"/>
    <property type="match status" value="1"/>
</dbReference>
<dbReference type="InterPro" id="IPR050814">
    <property type="entry name" value="Myo-inositol_Transporter"/>
</dbReference>
<evidence type="ECO:0000256" key="2">
    <source>
        <dbReference type="ARBA" id="ARBA00010992"/>
    </source>
</evidence>
<sequence>MNGKTFRCVLIVSFAGFLFGFDSVLISGANLPIKHLWDISDWFHGTFIISISLWGTVLGALFGGYPTENLGRKVTLIAVGVMFTISALGTALAISPYMFSCFRFIGGLAAGIGSIAAPSYISETSHATHRGKLGMLFQLNIVTGILLAYLSNYTFTGIDSADSDWRWMLGIMVVPAFLYTLLLFTIDESPRWLMLKRKDEALKNLDLVKNEDSTLANAGLFSGKYTKALVLSFLIAFFNQFSGISFILFYAPEILEKAGYGTAQSLLSAVSIGVVNLVFTLVGISLIDRIGRKKLMYVGSVGYIISLTMVACGFYYGLPAGFTLIFVLLFIVSHAVGQGAVIWVFIAEIFPTQIRAFGQAWGSGLLNSFAAMITLFGAVFINEFAPWIIFASFALLMVLQLLFTAFIMPETKGVSLEELETKLISS</sequence>
<feature type="transmembrane region" description="Helical" evidence="8">
    <location>
        <begin position="263"/>
        <end position="283"/>
    </location>
</feature>
<keyword evidence="5 8" id="KW-1133">Transmembrane helix</keyword>
<evidence type="ECO:0000256" key="3">
    <source>
        <dbReference type="ARBA" id="ARBA00022448"/>
    </source>
</evidence>
<dbReference type="AlphaFoldDB" id="A0A6C0GUE8"/>
<accession>A0A6C0GUE8</accession>